<dbReference type="InterPro" id="IPR026461">
    <property type="entry name" value="Trfase_2_rSAM/seldom_assoc"/>
</dbReference>
<sequence length="234" mass="25329">MPALTARPLVSVVVPVLDEADGIGALLDHLAALPGDLEVIVCDGGSRDATVALAEAHPLAPRVLCTPPGRARQQNAGAAVARGDALVFLHADSRLPVTAYAALRAALRDPACPGGNFALRFDGEDPFSRYLTAHYAVQRRFGVYYGDSTLWLRRGAWDALGGFEPLPVMEDYALVRRLERLGRTACLPGPARTSSRRWLAAGVWRTAASWVVIRYLWIAGVPAERLAGLYRHIR</sequence>
<keyword evidence="3" id="KW-0328">Glycosyltransferase</keyword>
<dbReference type="GO" id="GO:0016757">
    <property type="term" value="F:glycosyltransferase activity"/>
    <property type="evidence" value="ECO:0007669"/>
    <property type="project" value="UniProtKB-KW"/>
</dbReference>
<dbReference type="CDD" id="cd02522">
    <property type="entry name" value="GT_2_like_a"/>
    <property type="match status" value="1"/>
</dbReference>
<feature type="domain" description="Glycosyltransferase 2-like" evidence="10">
    <location>
        <begin position="11"/>
        <end position="136"/>
    </location>
</feature>
<gene>
    <name evidence="11" type="ORF">AVDCRST_MAG30-2090</name>
</gene>
<dbReference type="SUPFAM" id="SSF53448">
    <property type="entry name" value="Nucleotide-diphospho-sugar transferases"/>
    <property type="match status" value="1"/>
</dbReference>
<dbReference type="PANTHER" id="PTHR43646">
    <property type="entry name" value="GLYCOSYLTRANSFERASE"/>
    <property type="match status" value="1"/>
</dbReference>
<dbReference type="AlphaFoldDB" id="A0A6J4SSH6"/>
<dbReference type="NCBIfam" id="TIGR04283">
    <property type="entry name" value="glyco_like_mftF"/>
    <property type="match status" value="1"/>
</dbReference>
<evidence type="ECO:0000256" key="2">
    <source>
        <dbReference type="ARBA" id="ARBA00022475"/>
    </source>
</evidence>
<keyword evidence="5" id="KW-0472">Membrane</keyword>
<evidence type="ECO:0000256" key="9">
    <source>
        <dbReference type="ARBA" id="ARBA00040345"/>
    </source>
</evidence>
<comment type="function">
    <text evidence="6">Catalyzes the glycosylation of 4,4'-diaponeurosporenoate, i.e. the esterification of glucose at the C1'' position with the carboxyl group of 4,4'-diaponeurosporenic acid, to form glycosyl-4,4'-diaponeurosporenoate. This is a step in the biosynthesis of staphyloxanthin, an orange pigment present in most staphylococci strains.</text>
</comment>
<dbReference type="Gene3D" id="3.90.550.10">
    <property type="entry name" value="Spore Coat Polysaccharide Biosynthesis Protein SpsA, Chain A"/>
    <property type="match status" value="1"/>
</dbReference>
<evidence type="ECO:0000256" key="4">
    <source>
        <dbReference type="ARBA" id="ARBA00022679"/>
    </source>
</evidence>
<organism evidence="11">
    <name type="scientific">uncultured Solirubrobacteraceae bacterium</name>
    <dbReference type="NCBI Taxonomy" id="1162706"/>
    <lineage>
        <taxon>Bacteria</taxon>
        <taxon>Bacillati</taxon>
        <taxon>Actinomycetota</taxon>
        <taxon>Thermoleophilia</taxon>
        <taxon>Solirubrobacterales</taxon>
        <taxon>Solirubrobacteraceae</taxon>
        <taxon>environmental samples</taxon>
    </lineage>
</organism>
<accession>A0A6J4SSH6</accession>
<dbReference type="Pfam" id="PF00535">
    <property type="entry name" value="Glycos_transf_2"/>
    <property type="match status" value="1"/>
</dbReference>
<dbReference type="InterPro" id="IPR029044">
    <property type="entry name" value="Nucleotide-diphossugar_trans"/>
</dbReference>
<dbReference type="InterPro" id="IPR001173">
    <property type="entry name" value="Glyco_trans_2-like"/>
</dbReference>
<proteinExistence type="inferred from homology"/>
<comment type="similarity">
    <text evidence="8">Belongs to the glycosyltransferase 2 family. CrtQ subfamily.</text>
</comment>
<comment type="pathway">
    <text evidence="7">Carotenoid biosynthesis; staphyloxanthin biosynthesis; staphyloxanthin from farnesyl diphosphate: step 4/5.</text>
</comment>
<evidence type="ECO:0000256" key="7">
    <source>
        <dbReference type="ARBA" id="ARBA00037904"/>
    </source>
</evidence>
<evidence type="ECO:0000259" key="10">
    <source>
        <dbReference type="Pfam" id="PF00535"/>
    </source>
</evidence>
<dbReference type="EMBL" id="CADCVS010000275">
    <property type="protein sequence ID" value="CAA9504056.1"/>
    <property type="molecule type" value="Genomic_DNA"/>
</dbReference>
<dbReference type="PANTHER" id="PTHR43646:SF2">
    <property type="entry name" value="GLYCOSYLTRANSFERASE 2-LIKE DOMAIN-CONTAINING PROTEIN"/>
    <property type="match status" value="1"/>
</dbReference>
<keyword evidence="4" id="KW-0808">Transferase</keyword>
<keyword evidence="2" id="KW-1003">Cell membrane</keyword>
<evidence type="ECO:0000256" key="8">
    <source>
        <dbReference type="ARBA" id="ARBA00038120"/>
    </source>
</evidence>
<evidence type="ECO:0000313" key="11">
    <source>
        <dbReference type="EMBL" id="CAA9504056.1"/>
    </source>
</evidence>
<evidence type="ECO:0000256" key="3">
    <source>
        <dbReference type="ARBA" id="ARBA00022676"/>
    </source>
</evidence>
<name>A0A6J4SSH6_9ACTN</name>
<comment type="subcellular location">
    <subcellularLocation>
        <location evidence="1">Cell membrane</location>
    </subcellularLocation>
</comment>
<evidence type="ECO:0000256" key="5">
    <source>
        <dbReference type="ARBA" id="ARBA00023136"/>
    </source>
</evidence>
<dbReference type="GO" id="GO:0005886">
    <property type="term" value="C:plasma membrane"/>
    <property type="evidence" value="ECO:0007669"/>
    <property type="project" value="UniProtKB-SubCell"/>
</dbReference>
<evidence type="ECO:0000256" key="6">
    <source>
        <dbReference type="ARBA" id="ARBA00037281"/>
    </source>
</evidence>
<protein>
    <recommendedName>
        <fullName evidence="9">4,4'-diaponeurosporenoate glycosyltransferase</fullName>
    </recommendedName>
</protein>
<reference evidence="11" key="1">
    <citation type="submission" date="2020-02" db="EMBL/GenBank/DDBJ databases">
        <authorList>
            <person name="Meier V. D."/>
        </authorList>
    </citation>
    <scope>NUCLEOTIDE SEQUENCE</scope>
    <source>
        <strain evidence="11">AVDCRST_MAG30</strain>
    </source>
</reference>
<evidence type="ECO:0000256" key="1">
    <source>
        <dbReference type="ARBA" id="ARBA00004236"/>
    </source>
</evidence>